<dbReference type="AlphaFoldDB" id="A0A5B7J8L5"/>
<gene>
    <name evidence="2" type="primary">usp20_2</name>
    <name evidence="2" type="ORF">E2C01_085826</name>
</gene>
<sequence>MFRGYTQQDSQEFLRYFMDQLHEELREPLIVSHEDDHEGDMEGYDFEVHYSVSSCLAAILHTTLMLLC</sequence>
<keyword evidence="3" id="KW-1185">Reference proteome</keyword>
<keyword evidence="2" id="KW-0378">Hydrolase</keyword>
<evidence type="ECO:0000313" key="2">
    <source>
        <dbReference type="EMBL" id="MPC90823.1"/>
    </source>
</evidence>
<dbReference type="Pfam" id="PF00443">
    <property type="entry name" value="UCH"/>
    <property type="match status" value="1"/>
</dbReference>
<dbReference type="Proteomes" id="UP000324222">
    <property type="component" value="Unassembled WGS sequence"/>
</dbReference>
<dbReference type="InterPro" id="IPR001394">
    <property type="entry name" value="Peptidase_C19_UCH"/>
</dbReference>
<protein>
    <submittedName>
        <fullName evidence="2">Ubiquitin carboxyl-terminal hydrolase 20</fullName>
    </submittedName>
</protein>
<accession>A0A5B7J8L5</accession>
<dbReference type="GO" id="GO:0016579">
    <property type="term" value="P:protein deubiquitination"/>
    <property type="evidence" value="ECO:0007669"/>
    <property type="project" value="InterPro"/>
</dbReference>
<dbReference type="Gene3D" id="3.90.70.10">
    <property type="entry name" value="Cysteine proteinases"/>
    <property type="match status" value="1"/>
</dbReference>
<evidence type="ECO:0000313" key="3">
    <source>
        <dbReference type="Proteomes" id="UP000324222"/>
    </source>
</evidence>
<proteinExistence type="predicted"/>
<dbReference type="EMBL" id="VSRR010085646">
    <property type="protein sequence ID" value="MPC90823.1"/>
    <property type="molecule type" value="Genomic_DNA"/>
</dbReference>
<organism evidence="2 3">
    <name type="scientific">Portunus trituberculatus</name>
    <name type="common">Swimming crab</name>
    <name type="synonym">Neptunus trituberculatus</name>
    <dbReference type="NCBI Taxonomy" id="210409"/>
    <lineage>
        <taxon>Eukaryota</taxon>
        <taxon>Metazoa</taxon>
        <taxon>Ecdysozoa</taxon>
        <taxon>Arthropoda</taxon>
        <taxon>Crustacea</taxon>
        <taxon>Multicrustacea</taxon>
        <taxon>Malacostraca</taxon>
        <taxon>Eumalacostraca</taxon>
        <taxon>Eucarida</taxon>
        <taxon>Decapoda</taxon>
        <taxon>Pleocyemata</taxon>
        <taxon>Brachyura</taxon>
        <taxon>Eubrachyura</taxon>
        <taxon>Portunoidea</taxon>
        <taxon>Portunidae</taxon>
        <taxon>Portuninae</taxon>
        <taxon>Portunus</taxon>
    </lineage>
</organism>
<feature type="domain" description="Peptidase C19 ubiquitin carboxyl-terminal hydrolase" evidence="1">
    <location>
        <begin position="2"/>
        <end position="34"/>
    </location>
</feature>
<dbReference type="SUPFAM" id="SSF54001">
    <property type="entry name" value="Cysteine proteinases"/>
    <property type="match status" value="1"/>
</dbReference>
<dbReference type="InterPro" id="IPR038765">
    <property type="entry name" value="Papain-like_cys_pep_sf"/>
</dbReference>
<comment type="caution">
    <text evidence="2">The sequence shown here is derived from an EMBL/GenBank/DDBJ whole genome shotgun (WGS) entry which is preliminary data.</text>
</comment>
<evidence type="ECO:0000259" key="1">
    <source>
        <dbReference type="Pfam" id="PF00443"/>
    </source>
</evidence>
<name>A0A5B7J8L5_PORTR</name>
<dbReference type="GO" id="GO:0004843">
    <property type="term" value="F:cysteine-type deubiquitinase activity"/>
    <property type="evidence" value="ECO:0007669"/>
    <property type="project" value="InterPro"/>
</dbReference>
<reference evidence="2 3" key="1">
    <citation type="submission" date="2019-05" db="EMBL/GenBank/DDBJ databases">
        <title>Another draft genome of Portunus trituberculatus and its Hox gene families provides insights of decapod evolution.</title>
        <authorList>
            <person name="Jeong J.-H."/>
            <person name="Song I."/>
            <person name="Kim S."/>
            <person name="Choi T."/>
            <person name="Kim D."/>
            <person name="Ryu S."/>
            <person name="Kim W."/>
        </authorList>
    </citation>
    <scope>NUCLEOTIDE SEQUENCE [LARGE SCALE GENOMIC DNA]</scope>
    <source>
        <tissue evidence="2">Muscle</tissue>
    </source>
</reference>